<accession>A0A951UDM8</accession>
<reference evidence="2" key="1">
    <citation type="submission" date="2021-05" db="EMBL/GenBank/DDBJ databases">
        <authorList>
            <person name="Pietrasiak N."/>
            <person name="Ward R."/>
            <person name="Stajich J.E."/>
            <person name="Kurbessoian T."/>
        </authorList>
    </citation>
    <scope>NUCLEOTIDE SEQUENCE</scope>
    <source>
        <strain evidence="2">CPER-KK1</strain>
    </source>
</reference>
<sequence>MASGKNHDRSILFTTPIIGIIGVSHSLELGIVAAAAHMVAGLYLSPDLDLVSKPYKRWGWLRWIWIPYQKLIPCHRHWLSHGVIVGSTIRLLYLAALLLPLWVIFPGLQQVEWAIGWQKAIAFFLGVELSALNHLLLDGLLLPLPASVKQRLKGN</sequence>
<feature type="transmembrane region" description="Helical" evidence="1">
    <location>
        <begin position="91"/>
        <end position="108"/>
    </location>
</feature>
<evidence type="ECO:0000313" key="3">
    <source>
        <dbReference type="Proteomes" id="UP000753908"/>
    </source>
</evidence>
<dbReference type="InterPro" id="IPR019250">
    <property type="entry name" value="DUF2227_metal-bd"/>
</dbReference>
<dbReference type="EMBL" id="JAHHIF010000090">
    <property type="protein sequence ID" value="MBW4549284.1"/>
    <property type="molecule type" value="Genomic_DNA"/>
</dbReference>
<dbReference type="AlphaFoldDB" id="A0A951UDM8"/>
<gene>
    <name evidence="2" type="ORF">KME25_33485</name>
</gene>
<dbReference type="PANTHER" id="PTHR39085">
    <property type="entry name" value="SLL0924 PROTEIN"/>
    <property type="match status" value="1"/>
</dbReference>
<keyword evidence="1" id="KW-0472">Membrane</keyword>
<evidence type="ECO:0000313" key="2">
    <source>
        <dbReference type="EMBL" id="MBW4549284.1"/>
    </source>
</evidence>
<dbReference type="Proteomes" id="UP000753908">
    <property type="component" value="Unassembled WGS sequence"/>
</dbReference>
<organism evidence="2 3">
    <name type="scientific">Symplocastrum torsivum CPER-KK1</name>
    <dbReference type="NCBI Taxonomy" id="450513"/>
    <lineage>
        <taxon>Bacteria</taxon>
        <taxon>Bacillati</taxon>
        <taxon>Cyanobacteriota</taxon>
        <taxon>Cyanophyceae</taxon>
        <taxon>Oscillatoriophycideae</taxon>
        <taxon>Oscillatoriales</taxon>
        <taxon>Microcoleaceae</taxon>
        <taxon>Symplocastrum</taxon>
    </lineage>
</organism>
<name>A0A951UDM8_9CYAN</name>
<evidence type="ECO:0000256" key="1">
    <source>
        <dbReference type="SAM" id="Phobius"/>
    </source>
</evidence>
<reference evidence="2" key="2">
    <citation type="journal article" date="2022" name="Microbiol. Resour. Announc.">
        <title>Metagenome Sequencing to Explore Phylogenomics of Terrestrial Cyanobacteria.</title>
        <authorList>
            <person name="Ward R.D."/>
            <person name="Stajich J.E."/>
            <person name="Johansen J.R."/>
            <person name="Huntemann M."/>
            <person name="Clum A."/>
            <person name="Foster B."/>
            <person name="Foster B."/>
            <person name="Roux S."/>
            <person name="Palaniappan K."/>
            <person name="Varghese N."/>
            <person name="Mukherjee S."/>
            <person name="Reddy T.B.K."/>
            <person name="Daum C."/>
            <person name="Copeland A."/>
            <person name="Chen I.A."/>
            <person name="Ivanova N.N."/>
            <person name="Kyrpides N.C."/>
            <person name="Shapiro N."/>
            <person name="Eloe-Fadrosh E.A."/>
            <person name="Pietrasiak N."/>
        </authorList>
    </citation>
    <scope>NUCLEOTIDE SEQUENCE</scope>
    <source>
        <strain evidence="2">CPER-KK1</strain>
    </source>
</reference>
<protein>
    <submittedName>
        <fullName evidence="2">Metal-binding protein</fullName>
    </submittedName>
</protein>
<keyword evidence="1" id="KW-1133">Transmembrane helix</keyword>
<keyword evidence="1" id="KW-0812">Transmembrane</keyword>
<feature type="transmembrane region" description="Helical" evidence="1">
    <location>
        <begin position="12"/>
        <end position="40"/>
    </location>
</feature>
<comment type="caution">
    <text evidence="2">The sequence shown here is derived from an EMBL/GenBank/DDBJ whole genome shotgun (WGS) entry which is preliminary data.</text>
</comment>
<feature type="transmembrane region" description="Helical" evidence="1">
    <location>
        <begin position="120"/>
        <end position="144"/>
    </location>
</feature>
<proteinExistence type="predicted"/>
<dbReference type="PANTHER" id="PTHR39085:SF1">
    <property type="entry name" value="SLL0924 PROTEIN"/>
    <property type="match status" value="1"/>
</dbReference>
<dbReference type="Pfam" id="PF09988">
    <property type="entry name" value="DUF2227"/>
    <property type="match status" value="1"/>
</dbReference>